<evidence type="ECO:0000256" key="1">
    <source>
        <dbReference type="SAM" id="SignalP"/>
    </source>
</evidence>
<keyword evidence="1" id="KW-0732">Signal</keyword>
<feature type="signal peptide" evidence="1">
    <location>
        <begin position="1"/>
        <end position="30"/>
    </location>
</feature>
<feature type="chain" id="PRO_5045247509" evidence="1">
    <location>
        <begin position="31"/>
        <end position="52"/>
    </location>
</feature>
<sequence>SVPSGIGICKFWRTGLCCAPCLSLLNITGALHLSLPHPACISCRPWHRRAYA</sequence>
<accession>A0ABS8TK78</accession>
<protein>
    <submittedName>
        <fullName evidence="2">Uncharacterized protein</fullName>
    </submittedName>
</protein>
<comment type="caution">
    <text evidence="2">The sequence shown here is derived from an EMBL/GenBank/DDBJ whole genome shotgun (WGS) entry which is preliminary data.</text>
</comment>
<evidence type="ECO:0000313" key="3">
    <source>
        <dbReference type="Proteomes" id="UP000823775"/>
    </source>
</evidence>
<gene>
    <name evidence="2" type="ORF">HAX54_011756</name>
</gene>
<keyword evidence="3" id="KW-1185">Reference proteome</keyword>
<name>A0ABS8TK78_DATST</name>
<feature type="non-terminal residue" evidence="2">
    <location>
        <position position="1"/>
    </location>
</feature>
<feature type="non-terminal residue" evidence="2">
    <location>
        <position position="52"/>
    </location>
</feature>
<reference evidence="2 3" key="1">
    <citation type="journal article" date="2021" name="BMC Genomics">
        <title>Datura genome reveals duplications of psychoactive alkaloid biosynthetic genes and high mutation rate following tissue culture.</title>
        <authorList>
            <person name="Rajewski A."/>
            <person name="Carter-House D."/>
            <person name="Stajich J."/>
            <person name="Litt A."/>
        </authorList>
    </citation>
    <scope>NUCLEOTIDE SEQUENCE [LARGE SCALE GENOMIC DNA]</scope>
    <source>
        <strain evidence="2">AR-01</strain>
    </source>
</reference>
<organism evidence="2 3">
    <name type="scientific">Datura stramonium</name>
    <name type="common">Jimsonweed</name>
    <name type="synonym">Common thornapple</name>
    <dbReference type="NCBI Taxonomy" id="4076"/>
    <lineage>
        <taxon>Eukaryota</taxon>
        <taxon>Viridiplantae</taxon>
        <taxon>Streptophyta</taxon>
        <taxon>Embryophyta</taxon>
        <taxon>Tracheophyta</taxon>
        <taxon>Spermatophyta</taxon>
        <taxon>Magnoliopsida</taxon>
        <taxon>eudicotyledons</taxon>
        <taxon>Gunneridae</taxon>
        <taxon>Pentapetalae</taxon>
        <taxon>asterids</taxon>
        <taxon>lamiids</taxon>
        <taxon>Solanales</taxon>
        <taxon>Solanaceae</taxon>
        <taxon>Solanoideae</taxon>
        <taxon>Datureae</taxon>
        <taxon>Datura</taxon>
    </lineage>
</organism>
<dbReference type="Proteomes" id="UP000823775">
    <property type="component" value="Unassembled WGS sequence"/>
</dbReference>
<proteinExistence type="predicted"/>
<evidence type="ECO:0000313" key="2">
    <source>
        <dbReference type="EMBL" id="MCD7471358.1"/>
    </source>
</evidence>
<dbReference type="EMBL" id="JACEIK010001671">
    <property type="protein sequence ID" value="MCD7471358.1"/>
    <property type="molecule type" value="Genomic_DNA"/>
</dbReference>